<comment type="caution">
    <text evidence="1">The sequence shown here is derived from an EMBL/GenBank/DDBJ whole genome shotgun (WGS) entry which is preliminary data.</text>
</comment>
<evidence type="ECO:0000313" key="2">
    <source>
        <dbReference type="Proteomes" id="UP001145114"/>
    </source>
</evidence>
<proteinExistence type="predicted"/>
<dbReference type="Proteomes" id="UP001145114">
    <property type="component" value="Unassembled WGS sequence"/>
</dbReference>
<name>A0ACC1HI19_9FUNG</name>
<reference evidence="1" key="1">
    <citation type="submission" date="2022-06" db="EMBL/GenBank/DDBJ databases">
        <title>Phylogenomic reconstructions and comparative analyses of Kickxellomycotina fungi.</title>
        <authorList>
            <person name="Reynolds N.K."/>
            <person name="Stajich J.E."/>
            <person name="Barry K."/>
            <person name="Grigoriev I.V."/>
            <person name="Crous P."/>
            <person name="Smith M.E."/>
        </authorList>
    </citation>
    <scope>NUCLEOTIDE SEQUENCE</scope>
    <source>
        <strain evidence="1">RSA 2271</strain>
    </source>
</reference>
<dbReference type="EMBL" id="JAMZIH010005144">
    <property type="protein sequence ID" value="KAJ1676011.1"/>
    <property type="molecule type" value="Genomic_DNA"/>
</dbReference>
<accession>A0ACC1HI19</accession>
<keyword evidence="2" id="KW-1185">Reference proteome</keyword>
<protein>
    <submittedName>
        <fullName evidence="1">U4 U6.U5 tri-snRNP-associated protein</fullName>
    </submittedName>
</protein>
<sequence length="604" mass="68375">MGSSKRRRTEAGVERVQAEYYDDSDVNLDMFKRKPVAIAAEPDTQSLQVRPEHASGSPDGQRDPADVEGDDNDDTDGDNTFTTDEAGQSASKDLYLDTVNRSLLDFDFEKLCSPSVDAKRARRTGFNIGRGRNTHAYFHSIDSDHHVFINLKSLKIYILPEQYEVTDPSLNDIKAVIWPTFDKRQVAELDQKLVESYDLKRKKYIPGFGGLNNIKANDYMNVVIQALAHIPPIRDKMLLTSLPEKSSELVQRLSLLVRKMWFPRAFKGHVSPHEFVQEVVNRSNRRFRIDVQGDAFEFLTWLLNTLHIDLGGTRKPGSRRQPILTTKPIRLFTLGGRLSHPLRYVGIIHKTFQGEVRVETQDISLIKSRASKEDPAEIDESNKITTQTGTFLTLTLDLPPPPLFQDEKDNIVPQVALVTLLKTYDGSTAVERLNEAKRYQLLRLPKYVILHMRRFKKNNFNVEKNPTIVNFPIRDVPLGELVPEDELRKSGMKPARYNLVVNISHQGQPPLDASASDRERQSAAMAATAIATSSDANMSGATGGQPTKARTTTRTAGSYMIHVRHSGTDQWFQIQDLLIEPIMPQMIALSESYIQIWERNDGQR</sequence>
<gene>
    <name evidence="1" type="primary">ubp10</name>
    <name evidence="1" type="ORF">EV182_000080</name>
</gene>
<organism evidence="1 2">
    <name type="scientific">Spiromyces aspiralis</name>
    <dbReference type="NCBI Taxonomy" id="68401"/>
    <lineage>
        <taxon>Eukaryota</taxon>
        <taxon>Fungi</taxon>
        <taxon>Fungi incertae sedis</taxon>
        <taxon>Zoopagomycota</taxon>
        <taxon>Kickxellomycotina</taxon>
        <taxon>Kickxellomycetes</taxon>
        <taxon>Kickxellales</taxon>
        <taxon>Kickxellaceae</taxon>
        <taxon>Spiromyces</taxon>
    </lineage>
</organism>
<evidence type="ECO:0000313" key="1">
    <source>
        <dbReference type="EMBL" id="KAJ1676011.1"/>
    </source>
</evidence>